<evidence type="ECO:0000313" key="4">
    <source>
        <dbReference type="EMBL" id="KIW39573.1"/>
    </source>
</evidence>
<dbReference type="OrthoDB" id="5130013at2759"/>
<feature type="domain" description="MOSC" evidence="3">
    <location>
        <begin position="270"/>
        <end position="452"/>
    </location>
</feature>
<keyword evidence="5" id="KW-1185">Reference proteome</keyword>
<dbReference type="GO" id="GO:0030151">
    <property type="term" value="F:molybdenum ion binding"/>
    <property type="evidence" value="ECO:0007669"/>
    <property type="project" value="InterPro"/>
</dbReference>
<dbReference type="SUPFAM" id="SSF50800">
    <property type="entry name" value="PK beta-barrel domain-like"/>
    <property type="match status" value="1"/>
</dbReference>
<feature type="compositionally biased region" description="Basic and acidic residues" evidence="1">
    <location>
        <begin position="380"/>
        <end position="389"/>
    </location>
</feature>
<evidence type="ECO:0000313" key="5">
    <source>
        <dbReference type="Proteomes" id="UP000053342"/>
    </source>
</evidence>
<dbReference type="AlphaFoldDB" id="A0A0D2D8Z6"/>
<evidence type="ECO:0000256" key="1">
    <source>
        <dbReference type="SAM" id="MobiDB-lite"/>
    </source>
</evidence>
<dbReference type="GO" id="GO:0030170">
    <property type="term" value="F:pyridoxal phosphate binding"/>
    <property type="evidence" value="ECO:0007669"/>
    <property type="project" value="InterPro"/>
</dbReference>
<accession>A0A0D2D8Z6</accession>
<keyword evidence="2" id="KW-0472">Membrane</keyword>
<name>A0A0D2D8Z6_9EURO</name>
<dbReference type="SUPFAM" id="SSF141673">
    <property type="entry name" value="MOSC N-terminal domain-like"/>
    <property type="match status" value="1"/>
</dbReference>
<dbReference type="InterPro" id="IPR011037">
    <property type="entry name" value="Pyrv_Knase-like_insert_dom_sf"/>
</dbReference>
<dbReference type="RefSeq" id="XP_016259789.1">
    <property type="nucleotide sequence ID" value="XM_016409481.1"/>
</dbReference>
<organism evidence="4 5">
    <name type="scientific">Exophiala oligosperma</name>
    <dbReference type="NCBI Taxonomy" id="215243"/>
    <lineage>
        <taxon>Eukaryota</taxon>
        <taxon>Fungi</taxon>
        <taxon>Dikarya</taxon>
        <taxon>Ascomycota</taxon>
        <taxon>Pezizomycotina</taxon>
        <taxon>Eurotiomycetes</taxon>
        <taxon>Chaetothyriomycetidae</taxon>
        <taxon>Chaetothyriales</taxon>
        <taxon>Herpotrichiellaceae</taxon>
        <taxon>Exophiala</taxon>
    </lineage>
</organism>
<protein>
    <recommendedName>
        <fullName evidence="3">MOSC domain-containing protein</fullName>
    </recommendedName>
</protein>
<evidence type="ECO:0000256" key="2">
    <source>
        <dbReference type="SAM" id="Phobius"/>
    </source>
</evidence>
<dbReference type="GeneID" id="27360249"/>
<dbReference type="HOGENOM" id="CLU_028286_7_1_1"/>
<feature type="region of interest" description="Disordered" evidence="1">
    <location>
        <begin position="378"/>
        <end position="402"/>
    </location>
</feature>
<reference evidence="4 5" key="1">
    <citation type="submission" date="2015-01" db="EMBL/GenBank/DDBJ databases">
        <title>The Genome Sequence of Exophiala oligosperma CBS72588.</title>
        <authorList>
            <consortium name="The Broad Institute Genomics Platform"/>
            <person name="Cuomo C."/>
            <person name="de Hoog S."/>
            <person name="Gorbushina A."/>
            <person name="Stielow B."/>
            <person name="Teixiera M."/>
            <person name="Abouelleil A."/>
            <person name="Chapman S.B."/>
            <person name="Priest M."/>
            <person name="Young S.K."/>
            <person name="Wortman J."/>
            <person name="Nusbaum C."/>
            <person name="Birren B."/>
        </authorList>
    </citation>
    <scope>NUCLEOTIDE SEQUENCE [LARGE SCALE GENOMIC DNA]</scope>
    <source>
        <strain evidence="4 5">CBS 72588</strain>
    </source>
</reference>
<dbReference type="VEuPathDB" id="FungiDB:PV06_08175"/>
<dbReference type="PROSITE" id="PS51340">
    <property type="entry name" value="MOSC"/>
    <property type="match status" value="1"/>
</dbReference>
<proteinExistence type="predicted"/>
<feature type="transmembrane region" description="Helical" evidence="2">
    <location>
        <begin position="18"/>
        <end position="39"/>
    </location>
</feature>
<dbReference type="Pfam" id="PF03476">
    <property type="entry name" value="MOSC_N"/>
    <property type="match status" value="1"/>
</dbReference>
<keyword evidence="2" id="KW-0812">Transmembrane</keyword>
<dbReference type="GO" id="GO:0003824">
    <property type="term" value="F:catalytic activity"/>
    <property type="evidence" value="ECO:0007669"/>
    <property type="project" value="InterPro"/>
</dbReference>
<dbReference type="InterPro" id="IPR005303">
    <property type="entry name" value="MOCOS_middle"/>
</dbReference>
<dbReference type="InterPro" id="IPR005302">
    <property type="entry name" value="MoCF_Sase_C"/>
</dbReference>
<dbReference type="EMBL" id="KN847339">
    <property type="protein sequence ID" value="KIW39573.1"/>
    <property type="molecule type" value="Genomic_DNA"/>
</dbReference>
<dbReference type="Proteomes" id="UP000053342">
    <property type="component" value="Unassembled WGS sequence"/>
</dbReference>
<sequence>MINQVLSNFEVTAVVLTILRHALIGGLIFIIVLSGNVYLSRRELRHLRRLGVPPREKSNLADQFDARYEKEEGAPQNEPIVVKALHVYPVKSCAPIELERALLTKTGFAYDRCFALAVEATQGGEWQFISQRTKPRMSLVRQELWLPDDRSSKDDQLVQAGGCLVVSFPDPDAPGSTIGRVKAVIEARSLSATPHVRFIVPLHPSNGPPAGRQPGPPLKSFTIHSRQASGLDFGQLPTVVAALPKLKRFLKIPERQRFTIMRCTPDTLVRTTRNLAPLDYIGTPAVHGYTDQQPVHIVNLPSVHATSKLLPRENQPLNALRFRANIYCAGAPAFSEETWKRYRIIPKPVASRRRAQVAPLFSVVCRTSRCTMPNVIPEKGVFEEDTPRPDKKKGKPQPSTTLVSHRTVENGNAAALGYLGMHCVPEDSTLKEAVERGGAGLYIEVGDEIDILETGTHLYGSTGDDY</sequence>
<evidence type="ECO:0000259" key="3">
    <source>
        <dbReference type="PROSITE" id="PS51340"/>
    </source>
</evidence>
<dbReference type="STRING" id="215243.A0A0D2D8Z6"/>
<keyword evidence="2" id="KW-1133">Transmembrane helix</keyword>
<dbReference type="Pfam" id="PF03473">
    <property type="entry name" value="MOSC"/>
    <property type="match status" value="1"/>
</dbReference>
<gene>
    <name evidence="4" type="ORF">PV06_08175</name>
</gene>